<sequence length="115" mass="12901">MQLKISRAIGMRRTKLVLVDLRHVPTIDDGRFAAYPRSYIDGMGYASSSACRMETNVNGPKHDKLYWQCKGRMEGKDMSSIQRSKVGKTPASLDLRCTVQEQGVGNYADTHITYA</sequence>
<dbReference type="KEGG" id="pbn:PADG_11499"/>
<gene>
    <name evidence="1" type="ORF">PADG_11499</name>
</gene>
<keyword evidence="2" id="KW-1185">Reference proteome</keyword>
<evidence type="ECO:0000313" key="2">
    <source>
        <dbReference type="Proteomes" id="UP000001628"/>
    </source>
</evidence>
<dbReference type="AlphaFoldDB" id="A0A0A0HVE0"/>
<name>A0A0A0HVE0_PARBD</name>
<protein>
    <submittedName>
        <fullName evidence="1">Uncharacterized protein</fullName>
    </submittedName>
</protein>
<dbReference type="HOGENOM" id="CLU_2109768_0_0_1"/>
<reference evidence="1 2" key="1">
    <citation type="journal article" date="2011" name="PLoS Genet.">
        <title>Comparative genomic analysis of human fungal pathogens causing paracoccidioidomycosis.</title>
        <authorList>
            <person name="Desjardins C.A."/>
            <person name="Champion M.D."/>
            <person name="Holder J.W."/>
            <person name="Muszewska A."/>
            <person name="Goldberg J."/>
            <person name="Bailao A.M."/>
            <person name="Brigido M.M."/>
            <person name="Ferreira M.E."/>
            <person name="Garcia A.M."/>
            <person name="Grynberg M."/>
            <person name="Gujja S."/>
            <person name="Heiman D.I."/>
            <person name="Henn M.R."/>
            <person name="Kodira C.D."/>
            <person name="Leon-Narvaez H."/>
            <person name="Longo L.V."/>
            <person name="Ma L.J."/>
            <person name="Malavazi I."/>
            <person name="Matsuo A.L."/>
            <person name="Morais F.V."/>
            <person name="Pereira M."/>
            <person name="Rodriguez-Brito S."/>
            <person name="Sakthikumar S."/>
            <person name="Salem-Izacc S.M."/>
            <person name="Sykes S.M."/>
            <person name="Teixeira M.M."/>
            <person name="Vallejo M.C."/>
            <person name="Walter M.E."/>
            <person name="Yandava C."/>
            <person name="Young S."/>
            <person name="Zeng Q."/>
            <person name="Zucker J."/>
            <person name="Felipe M.S."/>
            <person name="Goldman G.H."/>
            <person name="Haas B.J."/>
            <person name="McEwen J.G."/>
            <person name="Nino-Vega G."/>
            <person name="Puccia R."/>
            <person name="San-Blas G."/>
            <person name="Soares C.M."/>
            <person name="Birren B.W."/>
            <person name="Cuomo C.A."/>
        </authorList>
    </citation>
    <scope>NUCLEOTIDE SEQUENCE [LARGE SCALE GENOMIC DNA]</scope>
    <source>
        <strain evidence="1 2">Pb18</strain>
    </source>
</reference>
<proteinExistence type="predicted"/>
<dbReference type="InParanoid" id="A0A0A0HVE0"/>
<organism evidence="1 2">
    <name type="scientific">Paracoccidioides brasiliensis (strain Pb18)</name>
    <dbReference type="NCBI Taxonomy" id="502780"/>
    <lineage>
        <taxon>Eukaryota</taxon>
        <taxon>Fungi</taxon>
        <taxon>Dikarya</taxon>
        <taxon>Ascomycota</taxon>
        <taxon>Pezizomycotina</taxon>
        <taxon>Eurotiomycetes</taxon>
        <taxon>Eurotiomycetidae</taxon>
        <taxon>Onygenales</taxon>
        <taxon>Ajellomycetaceae</taxon>
        <taxon>Paracoccidioides</taxon>
    </lineage>
</organism>
<accession>A0A0A0HVE0</accession>
<dbReference type="Proteomes" id="UP000001628">
    <property type="component" value="Unassembled WGS sequence"/>
</dbReference>
<dbReference type="GeneID" id="22587396"/>
<evidence type="ECO:0000313" key="1">
    <source>
        <dbReference type="EMBL" id="KGM92308.1"/>
    </source>
</evidence>
<dbReference type="VEuPathDB" id="FungiDB:PADG_11499"/>
<dbReference type="EMBL" id="KN275959">
    <property type="protein sequence ID" value="KGM92308.1"/>
    <property type="molecule type" value="Genomic_DNA"/>
</dbReference>
<dbReference type="RefSeq" id="XP_010758964.1">
    <property type="nucleotide sequence ID" value="XM_010760662.1"/>
</dbReference>
<dbReference type="STRING" id="502780.A0A0A0HVE0"/>